<dbReference type="PANTHER" id="PTHR11002:SF76">
    <property type="entry name" value="CARBONIC ANHYDRASE"/>
    <property type="match status" value="1"/>
</dbReference>
<dbReference type="InterPro" id="IPR001765">
    <property type="entry name" value="Carbonic_anhydrase"/>
</dbReference>
<dbReference type="Pfam" id="PF00484">
    <property type="entry name" value="Pro_CA"/>
    <property type="match status" value="1"/>
</dbReference>
<evidence type="ECO:0000313" key="10">
    <source>
        <dbReference type="Proteomes" id="UP000015241"/>
    </source>
</evidence>
<reference evidence="9 10" key="1">
    <citation type="journal article" date="2012" name="Science">
        <title>The Paleozoic origin of enzymatic lignin decomposition reconstructed from 31 fungal genomes.</title>
        <authorList>
            <person name="Floudas D."/>
            <person name="Binder M."/>
            <person name="Riley R."/>
            <person name="Barry K."/>
            <person name="Blanchette R.A."/>
            <person name="Henrissat B."/>
            <person name="Martinez A.T."/>
            <person name="Otillar R."/>
            <person name="Spatafora J.W."/>
            <person name="Yadav J.S."/>
            <person name="Aerts A."/>
            <person name="Benoit I."/>
            <person name="Boyd A."/>
            <person name="Carlson A."/>
            <person name="Copeland A."/>
            <person name="Coutinho P.M."/>
            <person name="de Vries R.P."/>
            <person name="Ferreira P."/>
            <person name="Findley K."/>
            <person name="Foster B."/>
            <person name="Gaskell J."/>
            <person name="Glotzer D."/>
            <person name="Gorecki P."/>
            <person name="Heitman J."/>
            <person name="Hesse C."/>
            <person name="Hori C."/>
            <person name="Igarashi K."/>
            <person name="Jurgens J.A."/>
            <person name="Kallen N."/>
            <person name="Kersten P."/>
            <person name="Kohler A."/>
            <person name="Kuees U."/>
            <person name="Kumar T.K.A."/>
            <person name="Kuo A."/>
            <person name="LaButti K."/>
            <person name="Larrondo L.F."/>
            <person name="Lindquist E."/>
            <person name="Ling A."/>
            <person name="Lombard V."/>
            <person name="Lucas S."/>
            <person name="Lundell T."/>
            <person name="Martin R."/>
            <person name="McLaughlin D.J."/>
            <person name="Morgenstern I."/>
            <person name="Morin E."/>
            <person name="Murat C."/>
            <person name="Nagy L.G."/>
            <person name="Nolan M."/>
            <person name="Ohm R.A."/>
            <person name="Patyshakuliyeva A."/>
            <person name="Rokas A."/>
            <person name="Ruiz-Duenas F.J."/>
            <person name="Sabat G."/>
            <person name="Salamov A."/>
            <person name="Samejima M."/>
            <person name="Schmutz J."/>
            <person name="Slot J.C."/>
            <person name="St John F."/>
            <person name="Stenlid J."/>
            <person name="Sun H."/>
            <person name="Sun S."/>
            <person name="Syed K."/>
            <person name="Tsang A."/>
            <person name="Wiebenga A."/>
            <person name="Young D."/>
            <person name="Pisabarro A."/>
            <person name="Eastwood D.C."/>
            <person name="Martin F."/>
            <person name="Cullen D."/>
            <person name="Grigoriev I.V."/>
            <person name="Hibbett D.S."/>
        </authorList>
    </citation>
    <scope>NUCLEOTIDE SEQUENCE</scope>
    <source>
        <strain evidence="10">FP-58527</strain>
    </source>
</reference>
<dbReference type="GO" id="GO:0015976">
    <property type="term" value="P:carbon utilization"/>
    <property type="evidence" value="ECO:0007669"/>
    <property type="project" value="InterPro"/>
</dbReference>
<dbReference type="OrthoDB" id="10248475at2759"/>
<evidence type="ECO:0000256" key="8">
    <source>
        <dbReference type="RuleBase" id="RU003956"/>
    </source>
</evidence>
<comment type="function">
    <text evidence="8">Reversible hydration of carbon dioxide.</text>
</comment>
<dbReference type="GO" id="GO:0071244">
    <property type="term" value="P:cellular response to carbon dioxide"/>
    <property type="evidence" value="ECO:0007669"/>
    <property type="project" value="TreeGrafter"/>
</dbReference>
<feature type="binding site" evidence="7">
    <location>
        <position position="47"/>
    </location>
    <ligand>
        <name>Zn(2+)</name>
        <dbReference type="ChEBI" id="CHEBI:29105"/>
    </ligand>
</feature>
<comment type="catalytic activity">
    <reaction evidence="6 8">
        <text>hydrogencarbonate + H(+) = CO2 + H2O</text>
        <dbReference type="Rhea" id="RHEA:10748"/>
        <dbReference type="ChEBI" id="CHEBI:15377"/>
        <dbReference type="ChEBI" id="CHEBI:15378"/>
        <dbReference type="ChEBI" id="CHEBI:16526"/>
        <dbReference type="ChEBI" id="CHEBI:17544"/>
        <dbReference type="EC" id="4.2.1.1"/>
    </reaction>
</comment>
<comment type="similarity">
    <text evidence="1 8">Belongs to the beta-class carbonic anhydrase family.</text>
</comment>
<dbReference type="InterPro" id="IPR036874">
    <property type="entry name" value="Carbonic_anhydrase_sf"/>
</dbReference>
<evidence type="ECO:0000256" key="1">
    <source>
        <dbReference type="ARBA" id="ARBA00006217"/>
    </source>
</evidence>
<dbReference type="SMART" id="SM00947">
    <property type="entry name" value="Pro_CA"/>
    <property type="match status" value="1"/>
</dbReference>
<dbReference type="InterPro" id="IPR015892">
    <property type="entry name" value="Carbonic_anhydrase_CS"/>
</dbReference>
<evidence type="ECO:0000256" key="5">
    <source>
        <dbReference type="ARBA" id="ARBA00023239"/>
    </source>
</evidence>
<comment type="cofactor">
    <cofactor evidence="7">
        <name>Zn(2+)</name>
        <dbReference type="ChEBI" id="CHEBI:29105"/>
    </cofactor>
    <text evidence="7">Binds 1 zinc ion per subunit.</text>
</comment>
<evidence type="ECO:0000256" key="6">
    <source>
        <dbReference type="ARBA" id="ARBA00048348"/>
    </source>
</evidence>
<dbReference type="Proteomes" id="UP000015241">
    <property type="component" value="Unassembled WGS sequence"/>
</dbReference>
<name>S8E6G8_FOMSC</name>
<dbReference type="PANTHER" id="PTHR11002">
    <property type="entry name" value="CARBONIC ANHYDRASE"/>
    <property type="match status" value="1"/>
</dbReference>
<feature type="binding site" evidence="7">
    <location>
        <position position="49"/>
    </location>
    <ligand>
        <name>Zn(2+)</name>
        <dbReference type="ChEBI" id="CHEBI:29105"/>
    </ligand>
</feature>
<dbReference type="PROSITE" id="PS00705">
    <property type="entry name" value="PROK_CO2_ANHYDRASE_2"/>
    <property type="match status" value="1"/>
</dbReference>
<evidence type="ECO:0000256" key="4">
    <source>
        <dbReference type="ARBA" id="ARBA00022833"/>
    </source>
</evidence>
<dbReference type="InParanoid" id="S8E6G8"/>
<dbReference type="EMBL" id="KE504160">
    <property type="protein sequence ID" value="EPS98988.1"/>
    <property type="molecule type" value="Genomic_DNA"/>
</dbReference>
<dbReference type="GO" id="GO:0008270">
    <property type="term" value="F:zinc ion binding"/>
    <property type="evidence" value="ECO:0007669"/>
    <property type="project" value="UniProtKB-UniRule"/>
</dbReference>
<dbReference type="SUPFAM" id="SSF53056">
    <property type="entry name" value="beta-carbonic anhydrase, cab"/>
    <property type="match status" value="1"/>
</dbReference>
<proteinExistence type="inferred from homology"/>
<evidence type="ECO:0000256" key="2">
    <source>
        <dbReference type="ARBA" id="ARBA00012925"/>
    </source>
</evidence>
<dbReference type="eggNOG" id="KOG1578">
    <property type="taxonomic scope" value="Eukaryota"/>
</dbReference>
<evidence type="ECO:0000256" key="3">
    <source>
        <dbReference type="ARBA" id="ARBA00022723"/>
    </source>
</evidence>
<keyword evidence="4 7" id="KW-0862">Zinc</keyword>
<dbReference type="AlphaFoldDB" id="S8E6G8"/>
<dbReference type="Gene3D" id="3.40.1050.10">
    <property type="entry name" value="Carbonic anhydrase"/>
    <property type="match status" value="1"/>
</dbReference>
<accession>S8E6G8</accession>
<feature type="binding site" evidence="7">
    <location>
        <position position="106"/>
    </location>
    <ligand>
        <name>Zn(2+)</name>
        <dbReference type="ChEBI" id="CHEBI:29105"/>
    </ligand>
</feature>
<keyword evidence="5 8" id="KW-0456">Lyase</keyword>
<dbReference type="EC" id="4.2.1.1" evidence="2 8"/>
<gene>
    <name evidence="9" type="ORF">FOMPIDRAFT_1125160</name>
</gene>
<dbReference type="STRING" id="743788.S8E6G8"/>
<protein>
    <recommendedName>
        <fullName evidence="2 8">Carbonic anhydrase</fullName>
        <ecNumber evidence="2 8">4.2.1.1</ecNumber>
    </recommendedName>
    <alternativeName>
        <fullName evidence="8">Carbonate dehydratase</fullName>
    </alternativeName>
</protein>
<organism evidence="9 10">
    <name type="scientific">Fomitopsis schrenkii</name>
    <name type="common">Brown rot fungus</name>
    <dbReference type="NCBI Taxonomy" id="2126942"/>
    <lineage>
        <taxon>Eukaryota</taxon>
        <taxon>Fungi</taxon>
        <taxon>Dikarya</taxon>
        <taxon>Basidiomycota</taxon>
        <taxon>Agaricomycotina</taxon>
        <taxon>Agaricomycetes</taxon>
        <taxon>Polyporales</taxon>
        <taxon>Fomitopsis</taxon>
    </lineage>
</organism>
<evidence type="ECO:0000313" key="9">
    <source>
        <dbReference type="EMBL" id="EPS98988.1"/>
    </source>
</evidence>
<dbReference type="GO" id="GO:0034599">
    <property type="term" value="P:cellular response to oxidative stress"/>
    <property type="evidence" value="ECO:0007669"/>
    <property type="project" value="TreeGrafter"/>
</dbReference>
<keyword evidence="10" id="KW-1185">Reference proteome</keyword>
<dbReference type="GO" id="GO:0004089">
    <property type="term" value="F:carbonate dehydratase activity"/>
    <property type="evidence" value="ECO:0007669"/>
    <property type="project" value="UniProtKB-UniRule"/>
</dbReference>
<feature type="binding site" evidence="7">
    <location>
        <position position="103"/>
    </location>
    <ligand>
        <name>Zn(2+)</name>
        <dbReference type="ChEBI" id="CHEBI:29105"/>
    </ligand>
</feature>
<sequence length="217" mass="23160">MHPPPDPVIADILTRNEQWAAGLTRFNPDSFHHLAKGQQPKILWLGCSDSRVPESVITASVPGDIFVHRNIGNQFSADDPSAASAVQFAVQVLQVSHVFLVGHTHCGGVAAALEAASGHKPLNGALGAWLAHLTHLARKHNESTKIAEVNVVSAMDRLRQYINSLGAGAGDGPNPSPEATHLVTVVGMIFDLETGRLRRIGHRDAHAVSAEPEAEEK</sequence>
<dbReference type="HOGENOM" id="CLU_053879_3_2_1"/>
<keyword evidence="3 7" id="KW-0479">Metal-binding</keyword>
<evidence type="ECO:0000256" key="7">
    <source>
        <dbReference type="PIRSR" id="PIRSR601765-1"/>
    </source>
</evidence>